<comment type="caution">
    <text evidence="2">The sequence shown here is derived from an EMBL/GenBank/DDBJ whole genome shotgun (WGS) entry which is preliminary data.</text>
</comment>
<dbReference type="NCBIfam" id="NF047658">
    <property type="entry name" value="HYC_CC_PP"/>
    <property type="match status" value="1"/>
</dbReference>
<gene>
    <name evidence="2" type="ORF">G9Q97_09985</name>
</gene>
<keyword evidence="3" id="KW-1185">Reference proteome</keyword>
<dbReference type="InterPro" id="IPR058512">
    <property type="entry name" value="DUF8199"/>
</dbReference>
<dbReference type="Proteomes" id="UP000649799">
    <property type="component" value="Unassembled WGS sequence"/>
</dbReference>
<evidence type="ECO:0000313" key="2">
    <source>
        <dbReference type="EMBL" id="NHE57143.1"/>
    </source>
</evidence>
<accession>A0ABX0H8C3</accession>
<proteinExistence type="predicted"/>
<dbReference type="Pfam" id="PF26622">
    <property type="entry name" value="DUF8199"/>
    <property type="match status" value="1"/>
</dbReference>
<feature type="chain" id="PRO_5046521350" description="Secreted protein" evidence="1">
    <location>
        <begin position="25"/>
        <end position="136"/>
    </location>
</feature>
<organism evidence="2 3">
    <name type="scientific">Cyclobacterium plantarum</name>
    <dbReference type="NCBI Taxonomy" id="2716263"/>
    <lineage>
        <taxon>Bacteria</taxon>
        <taxon>Pseudomonadati</taxon>
        <taxon>Bacteroidota</taxon>
        <taxon>Cytophagia</taxon>
        <taxon>Cytophagales</taxon>
        <taxon>Cyclobacteriaceae</taxon>
        <taxon>Cyclobacterium</taxon>
    </lineage>
</organism>
<evidence type="ECO:0008006" key="4">
    <source>
        <dbReference type="Google" id="ProtNLM"/>
    </source>
</evidence>
<reference evidence="2 3" key="1">
    <citation type="submission" date="2020-03" db="EMBL/GenBank/DDBJ databases">
        <title>Cyclobacterium plantarum sp. nov., a marine bacterium isolated from a coastal-marine wetland.</title>
        <authorList>
            <person name="Sanchez-Porro C."/>
            <person name="Ventosa A."/>
            <person name="Amoozegar M."/>
        </authorList>
    </citation>
    <scope>NUCLEOTIDE SEQUENCE [LARGE SCALE GENOMIC DNA]</scope>
    <source>
        <strain evidence="2 3">GBPx2</strain>
    </source>
</reference>
<evidence type="ECO:0000256" key="1">
    <source>
        <dbReference type="SAM" id="SignalP"/>
    </source>
</evidence>
<evidence type="ECO:0000313" key="3">
    <source>
        <dbReference type="Proteomes" id="UP000649799"/>
    </source>
</evidence>
<name>A0ABX0H8C3_9BACT</name>
<feature type="signal peptide" evidence="1">
    <location>
        <begin position="1"/>
        <end position="24"/>
    </location>
</feature>
<sequence length="136" mass="15461">MKAFKKIATLFLSLIVLLSSMSFTLNRHLCMGEIEKVSLFKEVEACKMHAKSCHDDTNESSKEDCCENEQLVVQGQDELTKASIFKQPQPEMSAVLYLLVAYFTVNTFQPDVVPHQHYAPPLIRQDIPVLIQSFLI</sequence>
<keyword evidence="1" id="KW-0732">Signal</keyword>
<dbReference type="EMBL" id="JAANYN010000003">
    <property type="protein sequence ID" value="NHE57143.1"/>
    <property type="molecule type" value="Genomic_DNA"/>
</dbReference>
<dbReference type="RefSeq" id="WP_166146357.1">
    <property type="nucleotide sequence ID" value="NZ_JAANYN010000003.1"/>
</dbReference>
<protein>
    <recommendedName>
        <fullName evidence="4">Secreted protein</fullName>
    </recommendedName>
</protein>
<dbReference type="InterPro" id="IPR058060">
    <property type="entry name" value="HYC_CC_PP"/>
</dbReference>